<feature type="domain" description="Outer membrane protein beta-barrel" evidence="8">
    <location>
        <begin position="144"/>
        <end position="322"/>
    </location>
</feature>
<sequence>MAASIERSGLDRFAADTWSIAADAACRLALLRDCHGGVQIGAVLGAPQLLLRIICNKQQRMLGADLALDGTTQIGPGTTGDDFKSRVASGHQICSDAGRNRHLLAESRVMTCVRLFRVQIAAGAALGAATFGAPAIAADLALKSPAARAVYSWTGFYVGAHVGYGDGTLGPGTNPILEQGVFFPPTITGGIGGFQVGYNKEFANRFVLGVEADATFTGPTDLPRRVLGPFNSSIDYVGTLRGRAGYSFGTWMPYVTGGFAWGHSQVRVNDAAGEVISEPGQYHTGWTVGAGAEFAVSGNWTAKVEYDYVDLSRRTLGLNDFGMPGVRIDPRIHLLKFGLNYQLGDSPWSATPTRTALPESSDWSVHGQTTLLPQTYPSFRSPYAGTNSLPGAGQLQQTWTTTAFLGVRLWEGGEFYFNPETAQGFGLNGTLGLAGFSNGEAQKAGAPFPKIRPQRYYFKQTFGFGGEQEDVADGPNQIAGKRDIDRLTLVVGRFAVGDFFDGNSYAKDPRADFMNWAMWASAAYDFPADLPGYTRGAVVELNRKDWAVRAGVFQVPNAPNSDVLVFDTGGAVVEFEGRYSIFDQPGKLRVGMFGNRGNTGNYAQALAIEDANPGLDINDVMAGIRKDNLKYGFYLNGEQQIATDVGLFGRLSWNDGRTEILSFTDVDRSVSGGLSIKGSRWGRANDTIGIGGAINGLSSAHRDYLAAGGLGLLIGDGALNYSPERIFETYYAYQVNKNLTLTADYQFITNPAYNADRGPVHIFSGRVHGEF</sequence>
<dbReference type="InterPro" id="IPR027385">
    <property type="entry name" value="Beta-barrel_OMP"/>
</dbReference>
<proteinExistence type="inferred from homology"/>
<dbReference type="PANTHER" id="PTHR34001:SF3">
    <property type="entry name" value="BLL7405 PROTEIN"/>
    <property type="match status" value="1"/>
</dbReference>
<comment type="similarity">
    <text evidence="2 7">Belongs to the OprB family.</text>
</comment>
<keyword evidence="4" id="KW-0472">Membrane</keyword>
<comment type="subcellular location">
    <subcellularLocation>
        <location evidence="1">Cell outer membrane</location>
    </subcellularLocation>
</comment>
<evidence type="ECO:0000256" key="5">
    <source>
        <dbReference type="ARBA" id="ARBA00023237"/>
    </source>
</evidence>
<comment type="caution">
    <text evidence="9">The sequence shown here is derived from an EMBL/GenBank/DDBJ whole genome shotgun (WGS) entry which is preliminary data.</text>
</comment>
<dbReference type="InterPro" id="IPR011250">
    <property type="entry name" value="OMP/PagP_B-barrel"/>
</dbReference>
<keyword evidence="3" id="KW-0732">Signal</keyword>
<dbReference type="InterPro" id="IPR051692">
    <property type="entry name" value="OMP-like"/>
</dbReference>
<evidence type="ECO:0000256" key="4">
    <source>
        <dbReference type="ARBA" id="ARBA00023136"/>
    </source>
</evidence>
<evidence type="ECO:0000313" key="10">
    <source>
        <dbReference type="Proteomes" id="UP001565471"/>
    </source>
</evidence>
<evidence type="ECO:0000256" key="1">
    <source>
        <dbReference type="ARBA" id="ARBA00004442"/>
    </source>
</evidence>
<keyword evidence="10" id="KW-1185">Reference proteome</keyword>
<reference evidence="9 10" key="1">
    <citation type="submission" date="2024-07" db="EMBL/GenBank/DDBJ databases">
        <title>Genomic Encyclopedia of Type Strains, Phase V (KMG-V): Genome sequencing to study the core and pangenomes of soil and plant-associated prokaryotes.</title>
        <authorList>
            <person name="Whitman W."/>
        </authorList>
    </citation>
    <scope>NUCLEOTIDE SEQUENCE [LARGE SCALE GENOMIC DNA]</scope>
    <source>
        <strain evidence="9 10">USDA 415</strain>
    </source>
</reference>
<comment type="similarity">
    <text evidence="6">Belongs to the Omp25/RopB family.</text>
</comment>
<evidence type="ECO:0000256" key="3">
    <source>
        <dbReference type="ARBA" id="ARBA00022729"/>
    </source>
</evidence>
<organism evidence="9 10">
    <name type="scientific">Bradyrhizobium elkanii</name>
    <dbReference type="NCBI Taxonomy" id="29448"/>
    <lineage>
        <taxon>Bacteria</taxon>
        <taxon>Pseudomonadati</taxon>
        <taxon>Pseudomonadota</taxon>
        <taxon>Alphaproteobacteria</taxon>
        <taxon>Hyphomicrobiales</taxon>
        <taxon>Nitrobacteraceae</taxon>
        <taxon>Bradyrhizobium</taxon>
    </lineage>
</organism>
<dbReference type="Gene3D" id="2.40.160.180">
    <property type="entry name" value="Carbohydrate-selective porin OprB"/>
    <property type="match status" value="1"/>
</dbReference>
<evidence type="ECO:0000259" key="8">
    <source>
        <dbReference type="Pfam" id="PF13505"/>
    </source>
</evidence>
<dbReference type="InterPro" id="IPR038673">
    <property type="entry name" value="OprB_sf"/>
</dbReference>
<name>A0ABV4FEE1_BRAEL</name>
<dbReference type="InterPro" id="IPR007049">
    <property type="entry name" value="Carb-sel_porin_OprB"/>
</dbReference>
<dbReference type="Proteomes" id="UP001565471">
    <property type="component" value="Unassembled WGS sequence"/>
</dbReference>
<evidence type="ECO:0000256" key="7">
    <source>
        <dbReference type="RuleBase" id="RU363072"/>
    </source>
</evidence>
<dbReference type="Gene3D" id="2.40.160.20">
    <property type="match status" value="1"/>
</dbReference>
<dbReference type="PANTHER" id="PTHR34001">
    <property type="entry name" value="BLL7405 PROTEIN"/>
    <property type="match status" value="1"/>
</dbReference>
<dbReference type="SUPFAM" id="SSF56925">
    <property type="entry name" value="OMPA-like"/>
    <property type="match status" value="1"/>
</dbReference>
<dbReference type="Pfam" id="PF04966">
    <property type="entry name" value="OprB"/>
    <property type="match status" value="1"/>
</dbReference>
<gene>
    <name evidence="9" type="ORF">ABIF29_008480</name>
</gene>
<dbReference type="Pfam" id="PF13505">
    <property type="entry name" value="OMP_b-brl"/>
    <property type="match status" value="1"/>
</dbReference>
<evidence type="ECO:0000256" key="6">
    <source>
        <dbReference type="ARBA" id="ARBA00038306"/>
    </source>
</evidence>
<keyword evidence="5" id="KW-0998">Cell outer membrane</keyword>
<evidence type="ECO:0000256" key="2">
    <source>
        <dbReference type="ARBA" id="ARBA00008769"/>
    </source>
</evidence>
<dbReference type="EMBL" id="JBGBZA010000002">
    <property type="protein sequence ID" value="MEY9321681.1"/>
    <property type="molecule type" value="Genomic_DNA"/>
</dbReference>
<protein>
    <submittedName>
        <fullName evidence="9">High affinity Mn2+ porin</fullName>
    </submittedName>
</protein>
<accession>A0ABV4FEE1</accession>
<evidence type="ECO:0000313" key="9">
    <source>
        <dbReference type="EMBL" id="MEY9321681.1"/>
    </source>
</evidence>